<name>A0A4R8LLM1_9BURK</name>
<evidence type="ECO:0000256" key="4">
    <source>
        <dbReference type="SAM" id="Phobius"/>
    </source>
</evidence>
<dbReference type="PANTHER" id="PTHR43179">
    <property type="entry name" value="RHAMNOSYLTRANSFERASE WBBL"/>
    <property type="match status" value="1"/>
</dbReference>
<keyword evidence="3 8" id="KW-0808">Transferase</keyword>
<dbReference type="EMBL" id="SORE01000017">
    <property type="protein sequence ID" value="TDY43907.1"/>
    <property type="molecule type" value="Genomic_DNA"/>
</dbReference>
<keyword evidence="5" id="KW-0732">Signal</keyword>
<proteinExistence type="inferred from homology"/>
<keyword evidence="4" id="KW-1133">Transmembrane helix</keyword>
<keyword evidence="4" id="KW-0812">Transmembrane</keyword>
<dbReference type="AlphaFoldDB" id="A0A4R8LLM1"/>
<reference evidence="8 9" key="1">
    <citation type="submission" date="2019-03" db="EMBL/GenBank/DDBJ databases">
        <title>Genomic Encyclopedia of Type Strains, Phase III (KMG-III): the genomes of soil and plant-associated and newly described type strains.</title>
        <authorList>
            <person name="Whitman W."/>
        </authorList>
    </citation>
    <scope>NUCLEOTIDE SEQUENCE [LARGE SCALE GENOMIC DNA]</scope>
    <source>
        <strain evidence="8 9">LMG 29544</strain>
    </source>
</reference>
<organism evidence="8 9">
    <name type="scientific">Paraburkholderia rhizosphaerae</name>
    <dbReference type="NCBI Taxonomy" id="480658"/>
    <lineage>
        <taxon>Bacteria</taxon>
        <taxon>Pseudomonadati</taxon>
        <taxon>Pseudomonadota</taxon>
        <taxon>Betaproteobacteria</taxon>
        <taxon>Burkholderiales</taxon>
        <taxon>Burkholderiaceae</taxon>
        <taxon>Paraburkholderia</taxon>
    </lineage>
</organism>
<evidence type="ECO:0000313" key="8">
    <source>
        <dbReference type="EMBL" id="TDY43907.1"/>
    </source>
</evidence>
<dbReference type="InterPro" id="IPR029044">
    <property type="entry name" value="Nucleotide-diphossugar_trans"/>
</dbReference>
<dbReference type="InterPro" id="IPR001173">
    <property type="entry name" value="Glyco_trans_2-like"/>
</dbReference>
<evidence type="ECO:0000259" key="6">
    <source>
        <dbReference type="Pfam" id="PF00535"/>
    </source>
</evidence>
<evidence type="ECO:0000259" key="7">
    <source>
        <dbReference type="Pfam" id="PF13632"/>
    </source>
</evidence>
<evidence type="ECO:0000256" key="3">
    <source>
        <dbReference type="ARBA" id="ARBA00022679"/>
    </source>
</evidence>
<feature type="transmembrane region" description="Helical" evidence="4">
    <location>
        <begin position="331"/>
        <end position="352"/>
    </location>
</feature>
<protein>
    <submittedName>
        <fullName evidence="8">Cellulose synthase/poly-beta-1,6-N-acetylglucosamine synthase-like glycosyltransferase</fullName>
    </submittedName>
</protein>
<keyword evidence="2" id="KW-0328">Glycosyltransferase</keyword>
<dbReference type="RefSeq" id="WP_134194366.1">
    <property type="nucleotide sequence ID" value="NZ_JBHLUW010000016.1"/>
</dbReference>
<comment type="caution">
    <text evidence="8">The sequence shown here is derived from an EMBL/GenBank/DDBJ whole genome shotgun (WGS) entry which is preliminary data.</text>
</comment>
<dbReference type="SUPFAM" id="SSF53448">
    <property type="entry name" value="Nucleotide-diphospho-sugar transferases"/>
    <property type="match status" value="1"/>
</dbReference>
<dbReference type="OrthoDB" id="9781367at2"/>
<accession>A0A4R8LLM1</accession>
<gene>
    <name evidence="8" type="ORF">BX592_117109</name>
</gene>
<feature type="transmembrane region" description="Helical" evidence="4">
    <location>
        <begin position="303"/>
        <end position="319"/>
    </location>
</feature>
<feature type="signal peptide" evidence="5">
    <location>
        <begin position="1"/>
        <end position="20"/>
    </location>
</feature>
<feature type="domain" description="Glycosyltransferase 2-like" evidence="7">
    <location>
        <begin position="182"/>
        <end position="313"/>
    </location>
</feature>
<evidence type="ECO:0000256" key="2">
    <source>
        <dbReference type="ARBA" id="ARBA00022676"/>
    </source>
</evidence>
<dbReference type="CDD" id="cd00761">
    <property type="entry name" value="Glyco_tranf_GTA_type"/>
    <property type="match status" value="1"/>
</dbReference>
<feature type="domain" description="Glycosyltransferase 2-like" evidence="6">
    <location>
        <begin position="42"/>
        <end position="165"/>
    </location>
</feature>
<dbReference type="Gene3D" id="3.90.550.10">
    <property type="entry name" value="Spore Coat Polysaccharide Biosynthesis Protein SpsA, Chain A"/>
    <property type="match status" value="1"/>
</dbReference>
<dbReference type="PANTHER" id="PTHR43179:SF12">
    <property type="entry name" value="GALACTOFURANOSYLTRANSFERASE GLFT2"/>
    <property type="match status" value="1"/>
</dbReference>
<dbReference type="Pfam" id="PF13632">
    <property type="entry name" value="Glyco_trans_2_3"/>
    <property type="match status" value="1"/>
</dbReference>
<keyword evidence="4" id="KW-0472">Membrane</keyword>
<dbReference type="Proteomes" id="UP000295509">
    <property type="component" value="Unassembled WGS sequence"/>
</dbReference>
<evidence type="ECO:0000256" key="5">
    <source>
        <dbReference type="SAM" id="SignalP"/>
    </source>
</evidence>
<comment type="similarity">
    <text evidence="1">Belongs to the glycosyltransferase 2 family.</text>
</comment>
<feature type="chain" id="PRO_5020450210" evidence="5">
    <location>
        <begin position="21"/>
        <end position="362"/>
    </location>
</feature>
<feature type="transmembrane region" description="Helical" evidence="4">
    <location>
        <begin position="279"/>
        <end position="297"/>
    </location>
</feature>
<dbReference type="GO" id="GO:0016757">
    <property type="term" value="F:glycosyltransferase activity"/>
    <property type="evidence" value="ECO:0007669"/>
    <property type="project" value="UniProtKB-KW"/>
</dbReference>
<evidence type="ECO:0000313" key="9">
    <source>
        <dbReference type="Proteomes" id="UP000295509"/>
    </source>
</evidence>
<sequence length="362" mass="39296">MNVAHPLSASAVAASTAAHAAASDDAVAQDARIAASTSVDVSVVVPTWRRPALLETCLHALAAQHLDCARYEIIVCDDGPDDATRTLVDRFAAAQLARGGVVRYMPVTATQGPAAARNVGWRIARAPLIAFTDDDTIPSPHWLRAGIAAAAAHDADAVSGRIEMPLPDLPTDYERDASGLARAEFATANVFVRRAALAAAGGFDERFTAAWREDSDLQFTLLAAGRRIVRADDAVVIHPVRPARWGVSLQQQKKSRFDALLFRKHPALFRQRIGARPPLRYYATVACAVFACVAWLAGKGTPGVVAAALWALLTAQFCAQRLRGTRRHWRHLAEMVWTSMLIPFLSVYWRLYGALRFGVVFL</sequence>
<keyword evidence="9" id="KW-1185">Reference proteome</keyword>
<dbReference type="Pfam" id="PF00535">
    <property type="entry name" value="Glycos_transf_2"/>
    <property type="match status" value="1"/>
</dbReference>
<evidence type="ECO:0000256" key="1">
    <source>
        <dbReference type="ARBA" id="ARBA00006739"/>
    </source>
</evidence>